<feature type="region of interest" description="Disordered" evidence="2">
    <location>
        <begin position="396"/>
        <end position="470"/>
    </location>
</feature>
<name>A0A4U8UXV2_STECR</name>
<reference evidence="4 5" key="2">
    <citation type="journal article" date="2019" name="G3 (Bethesda)">
        <title>Hybrid Assembly of the Genome of the Entomopathogenic Nematode Steinernema carpocapsae Identifies the X-Chromosome.</title>
        <authorList>
            <person name="Serra L."/>
            <person name="Macchietto M."/>
            <person name="Macias-Munoz A."/>
            <person name="McGill C.J."/>
            <person name="Rodriguez I.M."/>
            <person name="Rodriguez B."/>
            <person name="Murad R."/>
            <person name="Mortazavi A."/>
        </authorList>
    </citation>
    <scope>NUCLEOTIDE SEQUENCE [LARGE SCALE GENOMIC DNA]</scope>
    <source>
        <strain evidence="4 5">ALL</strain>
    </source>
</reference>
<feature type="compositionally biased region" description="Polar residues" evidence="2">
    <location>
        <begin position="87"/>
        <end position="106"/>
    </location>
</feature>
<keyword evidence="1" id="KW-0539">Nucleus</keyword>
<evidence type="ECO:0000259" key="3">
    <source>
        <dbReference type="PROSITE" id="PS50071"/>
    </source>
</evidence>
<feature type="compositionally biased region" description="Basic and acidic residues" evidence="2">
    <location>
        <begin position="533"/>
        <end position="544"/>
    </location>
</feature>
<feature type="compositionally biased region" description="Polar residues" evidence="2">
    <location>
        <begin position="436"/>
        <end position="465"/>
    </location>
</feature>
<feature type="domain" description="Homeobox" evidence="3">
    <location>
        <begin position="474"/>
        <end position="534"/>
    </location>
</feature>
<evidence type="ECO:0000313" key="5">
    <source>
        <dbReference type="Proteomes" id="UP000298663"/>
    </source>
</evidence>
<proteinExistence type="predicted"/>
<dbReference type="GO" id="GO:0005634">
    <property type="term" value="C:nucleus"/>
    <property type="evidence" value="ECO:0007669"/>
    <property type="project" value="UniProtKB-SubCell"/>
</dbReference>
<comment type="subcellular location">
    <subcellularLocation>
        <location evidence="1">Nucleus</location>
    </subcellularLocation>
</comment>
<feature type="compositionally biased region" description="Polar residues" evidence="2">
    <location>
        <begin position="123"/>
        <end position="139"/>
    </location>
</feature>
<dbReference type="EMBL" id="CM016762">
    <property type="protein sequence ID" value="TMS38291.1"/>
    <property type="molecule type" value="Genomic_DNA"/>
</dbReference>
<reference evidence="4 5" key="1">
    <citation type="journal article" date="2015" name="Genome Biol.">
        <title>Comparative genomics of Steinernema reveals deeply conserved gene regulatory networks.</title>
        <authorList>
            <person name="Dillman A.R."/>
            <person name="Macchietto M."/>
            <person name="Porter C.F."/>
            <person name="Rogers A."/>
            <person name="Williams B."/>
            <person name="Antoshechkin I."/>
            <person name="Lee M.M."/>
            <person name="Goodwin Z."/>
            <person name="Lu X."/>
            <person name="Lewis E.E."/>
            <person name="Goodrich-Blair H."/>
            <person name="Stock S.P."/>
            <person name="Adams B.J."/>
            <person name="Sternberg P.W."/>
            <person name="Mortazavi A."/>
        </authorList>
    </citation>
    <scope>NUCLEOTIDE SEQUENCE [LARGE SCALE GENOMIC DNA]</scope>
    <source>
        <strain evidence="4 5">ALL</strain>
    </source>
</reference>
<feature type="compositionally biased region" description="Basic and acidic residues" evidence="2">
    <location>
        <begin position="403"/>
        <end position="418"/>
    </location>
</feature>
<keyword evidence="1" id="KW-0371">Homeobox</keyword>
<evidence type="ECO:0000256" key="2">
    <source>
        <dbReference type="SAM" id="MobiDB-lite"/>
    </source>
</evidence>
<dbReference type="GO" id="GO:0003677">
    <property type="term" value="F:DNA binding"/>
    <property type="evidence" value="ECO:0007669"/>
    <property type="project" value="UniProtKB-UniRule"/>
</dbReference>
<keyword evidence="1" id="KW-0238">DNA-binding</keyword>
<dbReference type="Proteomes" id="UP000298663">
    <property type="component" value="Chromosome X"/>
</dbReference>
<feature type="DNA-binding region" description="Homeobox" evidence="1">
    <location>
        <begin position="476"/>
        <end position="535"/>
    </location>
</feature>
<dbReference type="AlphaFoldDB" id="A0A4U8UXV2"/>
<feature type="compositionally biased region" description="Basic and acidic residues" evidence="2">
    <location>
        <begin position="552"/>
        <end position="561"/>
    </location>
</feature>
<feature type="compositionally biased region" description="Basic and acidic residues" evidence="2">
    <location>
        <begin position="107"/>
        <end position="118"/>
    </location>
</feature>
<comment type="caution">
    <text evidence="4">The sequence shown here is derived from an EMBL/GenBank/DDBJ whole genome shotgun (WGS) entry which is preliminary data.</text>
</comment>
<dbReference type="InterPro" id="IPR001356">
    <property type="entry name" value="HD"/>
</dbReference>
<dbReference type="EMBL" id="AZBU02000001">
    <property type="protein sequence ID" value="TMS38291.1"/>
    <property type="molecule type" value="Genomic_DNA"/>
</dbReference>
<dbReference type="PROSITE" id="PS50071">
    <property type="entry name" value="HOMEOBOX_2"/>
    <property type="match status" value="1"/>
</dbReference>
<organism evidence="4 5">
    <name type="scientific">Steinernema carpocapsae</name>
    <name type="common">Entomopathogenic nematode</name>
    <dbReference type="NCBI Taxonomy" id="34508"/>
    <lineage>
        <taxon>Eukaryota</taxon>
        <taxon>Metazoa</taxon>
        <taxon>Ecdysozoa</taxon>
        <taxon>Nematoda</taxon>
        <taxon>Chromadorea</taxon>
        <taxon>Rhabditida</taxon>
        <taxon>Tylenchina</taxon>
        <taxon>Panagrolaimomorpha</taxon>
        <taxon>Strongyloidoidea</taxon>
        <taxon>Steinernematidae</taxon>
        <taxon>Steinernema</taxon>
    </lineage>
</organism>
<keyword evidence="5" id="KW-1185">Reference proteome</keyword>
<gene>
    <name evidence="4" type="ORF">L596_005051</name>
</gene>
<protein>
    <recommendedName>
        <fullName evidence="3">Homeobox domain-containing protein</fullName>
    </recommendedName>
</protein>
<sequence length="571" mass="63933">MSKKPSEEQKSSLKHLRDVILRELSHLQNGDEPSSSPERQALAEEDSFRAQSQERNPNEKERVSPDSSGFQSPASGLDREVLAAPGTGQNESQAATVSGTNSTLLQSEEKQMTPKAPDKAASVTRQQQPDLSRQQPSARTRSEDVPMIPNNISDGRSLPEGSRQGVLPPQTHFSAPTRPLQGPLQEASIQKQSHCLPRPNVLQHQQLQFQAAQRHFPAPKIAVNQRQPIQQRQPIEQQNVNLGQQPMPMMFYYTSHQGQQYVAPVQQQQQPQSQIDPRHFTAPAPTDALNQRQPMVQPGQTQYLQPNFAATHQHQQLQSQPDPRQFAVPTAVPNQVQPSQQLNVQPQAVSPALSLLQELRDNPHLLEQFRVLFTPPVPMIPMGPYNEEMGISVIPVPAQSNDSEPKIENSDNYNEEKTSAPPKNYQADIAKVPDSASETPNQNQAVDASAKKSASTWKVESGTQSELERSDFIGSTRETDPLINEQVLQVLEEAWRKRQESDLVAMKKLAEELNLPQVRLEKWLQHKRHADLKRRADDAKEVPAKKSPKNCELSRKAEKQQKAGSKTHKTR</sequence>
<feature type="region of interest" description="Disordered" evidence="2">
    <location>
        <begin position="23"/>
        <end position="190"/>
    </location>
</feature>
<evidence type="ECO:0000313" key="4">
    <source>
        <dbReference type="EMBL" id="TMS38291.1"/>
    </source>
</evidence>
<feature type="region of interest" description="Disordered" evidence="2">
    <location>
        <begin position="528"/>
        <end position="571"/>
    </location>
</feature>
<evidence type="ECO:0000256" key="1">
    <source>
        <dbReference type="PROSITE-ProRule" id="PRU00108"/>
    </source>
</evidence>
<feature type="compositionally biased region" description="Polar residues" evidence="2">
    <location>
        <begin position="65"/>
        <end position="74"/>
    </location>
</feature>
<feature type="compositionally biased region" description="Polar residues" evidence="2">
    <location>
        <begin position="26"/>
        <end position="38"/>
    </location>
</feature>
<accession>A0A4U8UXV2</accession>